<evidence type="ECO:0000256" key="1">
    <source>
        <dbReference type="ARBA" id="ARBA00005384"/>
    </source>
</evidence>
<dbReference type="InterPro" id="IPR004839">
    <property type="entry name" value="Aminotransferase_I/II_large"/>
</dbReference>
<dbReference type="PANTHER" id="PTHR46577:SF1">
    <property type="entry name" value="HTH-TYPE TRANSCRIPTIONAL REGULATORY PROTEIN GABR"/>
    <property type="match status" value="1"/>
</dbReference>
<dbReference type="GO" id="GO:0008483">
    <property type="term" value="F:transaminase activity"/>
    <property type="evidence" value="ECO:0007669"/>
    <property type="project" value="UniProtKB-KW"/>
</dbReference>
<proteinExistence type="inferred from homology"/>
<sequence length="493" mass="55222">MMRDSICRCCFCGSSRLVKRAYKDEKTGDEDMPYNSFADYPMSWKPVLDRNSRPLYLALARQLADDVMNGILLPGTKLPPQRELADFLDINVSTVSRAFRLCSDKGMLTSVTGSGTFVAYDVRTSLSVVPDQVSPMIEMGSMMPETLADDEITCLLRQMMDEPGRFDFFQYSMGGENWHRDAALALLREAGIEAARGDILLASGGQNAIAAVLAGLFRPGDRIGVDPLVYPGLKSAAKLLGIRLVPVGQERGEMSEEGLWYAIRNHHIKGIYITPDFQNPTTHIMSTDGRRMLARVAKKTQILVIEDAITSLLLPRPLPPVRRFLPEQTVYILSLSKTILPALRLAYLVVPELIRDSLAETLYAMNLSQSEILLELASRLIVSHRVQDLMSLRRRRITMRNSAVNAILQGYTVRGDDCSLCRWLELPEPLTGSRFENLARQKGVHVLGAEHFTVGTQPPEHGVRLSVGSPRDREELQTALWRLREILDNQRNL</sequence>
<keyword evidence="7" id="KW-0032">Aminotransferase</keyword>
<dbReference type="InterPro" id="IPR015421">
    <property type="entry name" value="PyrdxlP-dep_Trfase_major"/>
</dbReference>
<dbReference type="CDD" id="cd00609">
    <property type="entry name" value="AAT_like"/>
    <property type="match status" value="1"/>
</dbReference>
<dbReference type="SUPFAM" id="SSF53383">
    <property type="entry name" value="PLP-dependent transferases"/>
    <property type="match status" value="1"/>
</dbReference>
<dbReference type="SUPFAM" id="SSF46785">
    <property type="entry name" value="Winged helix' DNA-binding domain"/>
    <property type="match status" value="1"/>
</dbReference>
<dbReference type="InterPro" id="IPR051446">
    <property type="entry name" value="HTH_trans_reg/aminotransferase"/>
</dbReference>
<keyword evidence="2" id="KW-0663">Pyridoxal phosphate</keyword>
<accession>A0ABW7DMY7</accession>
<reference evidence="7 8" key="1">
    <citation type="submission" date="2024-10" db="EMBL/GenBank/DDBJ databases">
        <authorList>
            <person name="Sang B.-I."/>
            <person name="Prabhaharan D."/>
        </authorList>
    </citation>
    <scope>NUCLEOTIDE SEQUENCE [LARGE SCALE GENOMIC DNA]</scope>
    <source>
        <strain evidence="7 8">MH</strain>
    </source>
</reference>
<evidence type="ECO:0000256" key="2">
    <source>
        <dbReference type="ARBA" id="ARBA00022898"/>
    </source>
</evidence>
<keyword evidence="4" id="KW-0238">DNA-binding</keyword>
<feature type="domain" description="HTH gntR-type" evidence="6">
    <location>
        <begin position="53"/>
        <end position="121"/>
    </location>
</feature>
<keyword evidence="8" id="KW-1185">Reference proteome</keyword>
<dbReference type="Pfam" id="PF00392">
    <property type="entry name" value="GntR"/>
    <property type="match status" value="1"/>
</dbReference>
<evidence type="ECO:0000256" key="5">
    <source>
        <dbReference type="ARBA" id="ARBA00023163"/>
    </source>
</evidence>
<dbReference type="Pfam" id="PF00155">
    <property type="entry name" value="Aminotran_1_2"/>
    <property type="match status" value="1"/>
</dbReference>
<evidence type="ECO:0000313" key="8">
    <source>
        <dbReference type="Proteomes" id="UP001605989"/>
    </source>
</evidence>
<gene>
    <name evidence="7" type="ORF">ACGTZG_05990</name>
</gene>
<evidence type="ECO:0000313" key="7">
    <source>
        <dbReference type="EMBL" id="MFG6272737.1"/>
    </source>
</evidence>
<dbReference type="InterPro" id="IPR036388">
    <property type="entry name" value="WH-like_DNA-bd_sf"/>
</dbReference>
<dbReference type="PANTHER" id="PTHR46577">
    <property type="entry name" value="HTH-TYPE TRANSCRIPTIONAL REGULATORY PROTEIN GABR"/>
    <property type="match status" value="1"/>
</dbReference>
<evidence type="ECO:0000256" key="3">
    <source>
        <dbReference type="ARBA" id="ARBA00023015"/>
    </source>
</evidence>
<dbReference type="Gene3D" id="1.10.10.10">
    <property type="entry name" value="Winged helix-like DNA-binding domain superfamily/Winged helix DNA-binding domain"/>
    <property type="match status" value="1"/>
</dbReference>
<dbReference type="EMBL" id="JBIEKR010000004">
    <property type="protein sequence ID" value="MFG6272737.1"/>
    <property type="molecule type" value="Genomic_DNA"/>
</dbReference>
<dbReference type="PROSITE" id="PS50949">
    <property type="entry name" value="HTH_GNTR"/>
    <property type="match status" value="1"/>
</dbReference>
<comment type="similarity">
    <text evidence="1">In the C-terminal section; belongs to the class-I pyridoxal-phosphate-dependent aminotransferase family.</text>
</comment>
<organism evidence="7 8">
    <name type="scientific">Megasphaera hexanoica</name>
    <dbReference type="NCBI Taxonomy" id="1675036"/>
    <lineage>
        <taxon>Bacteria</taxon>
        <taxon>Bacillati</taxon>
        <taxon>Bacillota</taxon>
        <taxon>Negativicutes</taxon>
        <taxon>Veillonellales</taxon>
        <taxon>Veillonellaceae</taxon>
        <taxon>Megasphaera</taxon>
    </lineage>
</organism>
<evidence type="ECO:0000259" key="6">
    <source>
        <dbReference type="PROSITE" id="PS50949"/>
    </source>
</evidence>
<keyword evidence="7" id="KW-0808">Transferase</keyword>
<keyword evidence="5" id="KW-0804">Transcription</keyword>
<comment type="caution">
    <text evidence="7">The sequence shown here is derived from an EMBL/GenBank/DDBJ whole genome shotgun (WGS) entry which is preliminary data.</text>
</comment>
<dbReference type="SMART" id="SM00345">
    <property type="entry name" value="HTH_GNTR"/>
    <property type="match status" value="1"/>
</dbReference>
<dbReference type="CDD" id="cd07377">
    <property type="entry name" value="WHTH_GntR"/>
    <property type="match status" value="1"/>
</dbReference>
<dbReference type="InterPro" id="IPR036390">
    <property type="entry name" value="WH_DNA-bd_sf"/>
</dbReference>
<keyword evidence="3" id="KW-0805">Transcription regulation</keyword>
<dbReference type="InterPro" id="IPR015422">
    <property type="entry name" value="PyrdxlP-dep_Trfase_small"/>
</dbReference>
<dbReference type="Gene3D" id="3.40.640.10">
    <property type="entry name" value="Type I PLP-dependent aspartate aminotransferase-like (Major domain)"/>
    <property type="match status" value="1"/>
</dbReference>
<evidence type="ECO:0000256" key="4">
    <source>
        <dbReference type="ARBA" id="ARBA00023125"/>
    </source>
</evidence>
<dbReference type="InterPro" id="IPR000524">
    <property type="entry name" value="Tscrpt_reg_HTH_GntR"/>
</dbReference>
<name>A0ABW7DMY7_9FIRM</name>
<protein>
    <submittedName>
        <fullName evidence="7">PLP-dependent aminotransferase family protein</fullName>
    </submittedName>
</protein>
<dbReference type="Gene3D" id="3.90.1150.10">
    <property type="entry name" value="Aspartate Aminotransferase, domain 1"/>
    <property type="match status" value="1"/>
</dbReference>
<dbReference type="InterPro" id="IPR015424">
    <property type="entry name" value="PyrdxlP-dep_Trfase"/>
</dbReference>
<dbReference type="Proteomes" id="UP001605989">
    <property type="component" value="Unassembled WGS sequence"/>
</dbReference>